<accession>A0A4Y2JAQ3</accession>
<gene>
    <name evidence="1" type="ORF">AVEN_112788_1</name>
</gene>
<reference evidence="1 2" key="1">
    <citation type="journal article" date="2019" name="Sci. Rep.">
        <title>Orb-weaving spider Araneus ventricosus genome elucidates the spidroin gene catalogue.</title>
        <authorList>
            <person name="Kono N."/>
            <person name="Nakamura H."/>
            <person name="Ohtoshi R."/>
            <person name="Moran D.A.P."/>
            <person name="Shinohara A."/>
            <person name="Yoshida Y."/>
            <person name="Fujiwara M."/>
            <person name="Mori M."/>
            <person name="Tomita M."/>
            <person name="Arakawa K."/>
        </authorList>
    </citation>
    <scope>NUCLEOTIDE SEQUENCE [LARGE SCALE GENOMIC DNA]</scope>
</reference>
<evidence type="ECO:0000313" key="1">
    <source>
        <dbReference type="EMBL" id="GBM87361.1"/>
    </source>
</evidence>
<sequence>MAIQNSSHSPSFVNEVVKIVEDKTIVRSNLKLFPMCIHGWKNTENHRTRNGIFDLLYHLEQGLCSDLNETNLTTLNQEEERFPFRKQIQAISWRKNVYLEF</sequence>
<organism evidence="1 2">
    <name type="scientific">Araneus ventricosus</name>
    <name type="common">Orbweaver spider</name>
    <name type="synonym">Epeira ventricosa</name>
    <dbReference type="NCBI Taxonomy" id="182803"/>
    <lineage>
        <taxon>Eukaryota</taxon>
        <taxon>Metazoa</taxon>
        <taxon>Ecdysozoa</taxon>
        <taxon>Arthropoda</taxon>
        <taxon>Chelicerata</taxon>
        <taxon>Arachnida</taxon>
        <taxon>Araneae</taxon>
        <taxon>Araneomorphae</taxon>
        <taxon>Entelegynae</taxon>
        <taxon>Araneoidea</taxon>
        <taxon>Araneidae</taxon>
        <taxon>Araneus</taxon>
    </lineage>
</organism>
<dbReference type="AlphaFoldDB" id="A0A4Y2JAQ3"/>
<evidence type="ECO:0000313" key="2">
    <source>
        <dbReference type="Proteomes" id="UP000499080"/>
    </source>
</evidence>
<dbReference type="EMBL" id="BGPR01003376">
    <property type="protein sequence ID" value="GBM87361.1"/>
    <property type="molecule type" value="Genomic_DNA"/>
</dbReference>
<dbReference type="Proteomes" id="UP000499080">
    <property type="component" value="Unassembled WGS sequence"/>
</dbReference>
<comment type="caution">
    <text evidence="1">The sequence shown here is derived from an EMBL/GenBank/DDBJ whole genome shotgun (WGS) entry which is preliminary data.</text>
</comment>
<name>A0A4Y2JAQ3_ARAVE</name>
<protein>
    <submittedName>
        <fullName evidence="1">Uncharacterized protein</fullName>
    </submittedName>
</protein>
<proteinExistence type="predicted"/>
<keyword evidence="2" id="KW-1185">Reference proteome</keyword>